<dbReference type="InterPro" id="IPR033116">
    <property type="entry name" value="TRYPSIN_SER"/>
</dbReference>
<comment type="similarity">
    <text evidence="10 12">Belongs to the peptidase S1 family. CLIP subfamily.</text>
</comment>
<dbReference type="FunFam" id="2.40.10.10:FF:000015">
    <property type="entry name" value="Atrial natriuretic peptide-converting enzyme"/>
    <property type="match status" value="1"/>
</dbReference>
<dbReference type="OrthoDB" id="425190at2759"/>
<dbReference type="PROSITE" id="PS51888">
    <property type="entry name" value="CLIP"/>
    <property type="match status" value="1"/>
</dbReference>
<dbReference type="SUPFAM" id="SSF50494">
    <property type="entry name" value="Trypsin-like serine proteases"/>
    <property type="match status" value="1"/>
</dbReference>
<sequence length="460" mass="50654">MVRKEVGYEHMKVGVLAMPLKRWSKCVSMAEDRLPKRCLAGLCSQHNLQGLDTGYNWTSQVLGILAQVGYAVRPSEITVTWIDANPEKTPKMTTVLTACLVLTFTTFSVKSQNFDQSNCRTPNNEDGSCLNIRRCDPLLNLLRKSSGDPSTIQYLRNSQCGLDDQGPLVCCPQTQSDQPAKREQEGLADYPAFLPQPPNCGHSDISHTRIVGGANATLGAWPWLVVYGYRNRRLQNAQLQWLCGGALVTEKHTITAAHCTQHPTLTMSIARMGELHLDPEVEDGAFPVDIPVSRAVKHPQYSASAFLNDIAIVTLSKPVTFTKNRISPICLPFPSQMRNEKFVNKNPFIAGWGAQQFKGSSSKMLKEVQIRIVDNDGCAQAYRTVGGTVTERQLCASSVGPQPADACQGDSGGPMMFPKNGNFYLLGVVSFGYRCATPGYPGIYTRVTAYLDWLNENLSR</sequence>
<comment type="domain">
    <text evidence="12">The clip domain consists of 35-55 residues which are 'knitted' together usually by 3 conserved disulfide bonds forming a clip-like compact structure.</text>
</comment>
<dbReference type="InterPro" id="IPR043504">
    <property type="entry name" value="Peptidase_S1_PA_chymotrypsin"/>
</dbReference>
<dbReference type="CDD" id="cd00190">
    <property type="entry name" value="Tryp_SPc"/>
    <property type="match status" value="1"/>
</dbReference>
<evidence type="ECO:0000313" key="16">
    <source>
        <dbReference type="Proteomes" id="UP000466442"/>
    </source>
</evidence>
<dbReference type="GO" id="GO:0005576">
    <property type="term" value="C:extracellular region"/>
    <property type="evidence" value="ECO:0007669"/>
    <property type="project" value="UniProtKB-SubCell"/>
</dbReference>
<evidence type="ECO:0000259" key="13">
    <source>
        <dbReference type="PROSITE" id="PS50240"/>
    </source>
</evidence>
<accession>A0A8S9WV19</accession>
<dbReference type="InterPro" id="IPR051487">
    <property type="entry name" value="Ser/Thr_Proteases_Immune/Dev"/>
</dbReference>
<evidence type="ECO:0000259" key="14">
    <source>
        <dbReference type="PROSITE" id="PS51888"/>
    </source>
</evidence>
<evidence type="ECO:0000256" key="1">
    <source>
        <dbReference type="ARBA" id="ARBA00004613"/>
    </source>
</evidence>
<keyword evidence="5 11" id="KW-0378">Hydrolase</keyword>
<comment type="subcellular location">
    <subcellularLocation>
        <location evidence="1 12">Secreted</location>
    </subcellularLocation>
</comment>
<keyword evidence="8" id="KW-1015">Disulfide bond</keyword>
<dbReference type="GO" id="GO:0006508">
    <property type="term" value="P:proteolysis"/>
    <property type="evidence" value="ECO:0007669"/>
    <property type="project" value="UniProtKB-KW"/>
</dbReference>
<dbReference type="InterPro" id="IPR038565">
    <property type="entry name" value="CLIP_sf"/>
</dbReference>
<evidence type="ECO:0000313" key="15">
    <source>
        <dbReference type="EMBL" id="KAF6199951.1"/>
    </source>
</evidence>
<keyword evidence="4" id="KW-0732">Signal</keyword>
<reference evidence="15" key="1">
    <citation type="journal article" date="2021" name="Mol. Ecol. Resour.">
        <title>Apolygus lucorum genome provides insights into omnivorousness and mesophyll feeding.</title>
        <authorList>
            <person name="Liu Y."/>
            <person name="Liu H."/>
            <person name="Wang H."/>
            <person name="Huang T."/>
            <person name="Liu B."/>
            <person name="Yang B."/>
            <person name="Yin L."/>
            <person name="Li B."/>
            <person name="Zhang Y."/>
            <person name="Zhang S."/>
            <person name="Jiang F."/>
            <person name="Zhang X."/>
            <person name="Ren Y."/>
            <person name="Wang B."/>
            <person name="Wang S."/>
            <person name="Lu Y."/>
            <person name="Wu K."/>
            <person name="Fan W."/>
            <person name="Wang G."/>
        </authorList>
    </citation>
    <scope>NUCLEOTIDE SEQUENCE</scope>
    <source>
        <strain evidence="15">12Hb</strain>
    </source>
</reference>
<feature type="domain" description="Clip" evidence="14">
    <location>
        <begin position="118"/>
        <end position="171"/>
    </location>
</feature>
<evidence type="ECO:0000256" key="3">
    <source>
        <dbReference type="ARBA" id="ARBA00022670"/>
    </source>
</evidence>
<dbReference type="GO" id="GO:0004252">
    <property type="term" value="F:serine-type endopeptidase activity"/>
    <property type="evidence" value="ECO:0007669"/>
    <property type="project" value="UniProtKB-UniRule"/>
</dbReference>
<evidence type="ECO:0000256" key="6">
    <source>
        <dbReference type="ARBA" id="ARBA00022825"/>
    </source>
</evidence>
<evidence type="ECO:0000256" key="5">
    <source>
        <dbReference type="ARBA" id="ARBA00022801"/>
    </source>
</evidence>
<dbReference type="PANTHER" id="PTHR24256">
    <property type="entry name" value="TRYPTASE-RELATED"/>
    <property type="match status" value="1"/>
</dbReference>
<evidence type="ECO:0000256" key="12">
    <source>
        <dbReference type="RuleBase" id="RU366078"/>
    </source>
</evidence>
<protein>
    <recommendedName>
        <fullName evidence="12">CLIP domain-containing serine protease</fullName>
        <ecNumber evidence="11">3.4.21.-</ecNumber>
    </recommendedName>
</protein>
<name>A0A8S9WV19_APOLU</name>
<keyword evidence="6 11" id="KW-0720">Serine protease</keyword>
<dbReference type="InterPro" id="IPR009003">
    <property type="entry name" value="Peptidase_S1_PA"/>
</dbReference>
<evidence type="ECO:0000256" key="4">
    <source>
        <dbReference type="ARBA" id="ARBA00022729"/>
    </source>
</evidence>
<dbReference type="AlphaFoldDB" id="A0A8S9WV19"/>
<dbReference type="Pfam" id="PF12032">
    <property type="entry name" value="CLIP"/>
    <property type="match status" value="1"/>
</dbReference>
<dbReference type="InterPro" id="IPR018114">
    <property type="entry name" value="TRYPSIN_HIS"/>
</dbReference>
<dbReference type="InterPro" id="IPR022700">
    <property type="entry name" value="CLIP"/>
</dbReference>
<gene>
    <name evidence="15" type="ORF">GE061_006249</name>
</gene>
<dbReference type="PROSITE" id="PS50240">
    <property type="entry name" value="TRYPSIN_DOM"/>
    <property type="match status" value="1"/>
</dbReference>
<keyword evidence="16" id="KW-1185">Reference proteome</keyword>
<dbReference type="Gene3D" id="2.40.10.10">
    <property type="entry name" value="Trypsin-like serine proteases"/>
    <property type="match status" value="1"/>
</dbReference>
<dbReference type="PROSITE" id="PS00134">
    <property type="entry name" value="TRYPSIN_HIS"/>
    <property type="match status" value="1"/>
</dbReference>
<dbReference type="Gene3D" id="3.30.1640.30">
    <property type="match status" value="1"/>
</dbReference>
<evidence type="ECO:0000256" key="11">
    <source>
        <dbReference type="RuleBase" id="RU363034"/>
    </source>
</evidence>
<keyword evidence="9" id="KW-0325">Glycoprotein</keyword>
<evidence type="ECO:0000256" key="7">
    <source>
        <dbReference type="ARBA" id="ARBA00023145"/>
    </source>
</evidence>
<evidence type="ECO:0000256" key="10">
    <source>
        <dbReference type="ARBA" id="ARBA00024195"/>
    </source>
</evidence>
<dbReference type="SMART" id="SM00680">
    <property type="entry name" value="CLIP"/>
    <property type="match status" value="1"/>
</dbReference>
<dbReference type="SMART" id="SM00020">
    <property type="entry name" value="Tryp_SPc"/>
    <property type="match status" value="1"/>
</dbReference>
<dbReference type="PRINTS" id="PR00722">
    <property type="entry name" value="CHYMOTRYPSIN"/>
</dbReference>
<evidence type="ECO:0000256" key="2">
    <source>
        <dbReference type="ARBA" id="ARBA00022525"/>
    </source>
</evidence>
<dbReference type="InterPro" id="IPR001254">
    <property type="entry name" value="Trypsin_dom"/>
</dbReference>
<organism evidence="15 16">
    <name type="scientific">Apolygus lucorum</name>
    <name type="common">Small green plant bug</name>
    <name type="synonym">Lygocoris lucorum</name>
    <dbReference type="NCBI Taxonomy" id="248454"/>
    <lineage>
        <taxon>Eukaryota</taxon>
        <taxon>Metazoa</taxon>
        <taxon>Ecdysozoa</taxon>
        <taxon>Arthropoda</taxon>
        <taxon>Hexapoda</taxon>
        <taxon>Insecta</taxon>
        <taxon>Pterygota</taxon>
        <taxon>Neoptera</taxon>
        <taxon>Paraneoptera</taxon>
        <taxon>Hemiptera</taxon>
        <taxon>Heteroptera</taxon>
        <taxon>Panheteroptera</taxon>
        <taxon>Cimicomorpha</taxon>
        <taxon>Miridae</taxon>
        <taxon>Mirini</taxon>
        <taxon>Apolygus</taxon>
    </lineage>
</organism>
<keyword evidence="7" id="KW-0865">Zymogen</keyword>
<dbReference type="Proteomes" id="UP000466442">
    <property type="component" value="Unassembled WGS sequence"/>
</dbReference>
<proteinExistence type="inferred from homology"/>
<dbReference type="EMBL" id="WIXP02000014">
    <property type="protein sequence ID" value="KAF6199951.1"/>
    <property type="molecule type" value="Genomic_DNA"/>
</dbReference>
<dbReference type="FunFam" id="3.30.1640.30:FF:000001">
    <property type="entry name" value="Serine protease 7"/>
    <property type="match status" value="1"/>
</dbReference>
<dbReference type="EC" id="3.4.21.-" evidence="11"/>
<dbReference type="Pfam" id="PF00089">
    <property type="entry name" value="Trypsin"/>
    <property type="match status" value="1"/>
</dbReference>
<feature type="domain" description="Peptidase S1" evidence="13">
    <location>
        <begin position="210"/>
        <end position="459"/>
    </location>
</feature>
<evidence type="ECO:0000256" key="9">
    <source>
        <dbReference type="ARBA" id="ARBA00023180"/>
    </source>
</evidence>
<dbReference type="PROSITE" id="PS00135">
    <property type="entry name" value="TRYPSIN_SER"/>
    <property type="match status" value="1"/>
</dbReference>
<keyword evidence="2 12" id="KW-0964">Secreted</keyword>
<evidence type="ECO:0000256" key="8">
    <source>
        <dbReference type="ARBA" id="ARBA00023157"/>
    </source>
</evidence>
<dbReference type="InterPro" id="IPR001314">
    <property type="entry name" value="Peptidase_S1A"/>
</dbReference>
<comment type="caution">
    <text evidence="15">The sequence shown here is derived from an EMBL/GenBank/DDBJ whole genome shotgun (WGS) entry which is preliminary data.</text>
</comment>
<keyword evidence="3 11" id="KW-0645">Protease</keyword>